<feature type="transmembrane region" description="Helical" evidence="7">
    <location>
        <begin position="274"/>
        <end position="295"/>
    </location>
</feature>
<evidence type="ECO:0000256" key="6">
    <source>
        <dbReference type="ARBA" id="ARBA00023136"/>
    </source>
</evidence>
<keyword evidence="3" id="KW-1003">Cell membrane</keyword>
<evidence type="ECO:0000313" key="9">
    <source>
        <dbReference type="Proteomes" id="UP000198599"/>
    </source>
</evidence>
<keyword evidence="6 7" id="KW-0472">Membrane</keyword>
<feature type="transmembrane region" description="Helical" evidence="7">
    <location>
        <begin position="451"/>
        <end position="469"/>
    </location>
</feature>
<evidence type="ECO:0000313" key="8">
    <source>
        <dbReference type="EMBL" id="SFO07853.1"/>
    </source>
</evidence>
<feature type="transmembrane region" description="Helical" evidence="7">
    <location>
        <begin position="178"/>
        <end position="201"/>
    </location>
</feature>
<evidence type="ECO:0000256" key="7">
    <source>
        <dbReference type="SAM" id="Phobius"/>
    </source>
</evidence>
<reference evidence="9" key="1">
    <citation type="submission" date="2016-10" db="EMBL/GenBank/DDBJ databases">
        <authorList>
            <person name="Varghese N."/>
            <person name="Submissions S."/>
        </authorList>
    </citation>
    <scope>NUCLEOTIDE SEQUENCE [LARGE SCALE GENOMIC DNA]</scope>
    <source>
        <strain evidence="9">DSM 28463</strain>
    </source>
</reference>
<name>A0A1I5E913_9RHOB</name>
<evidence type="ECO:0000256" key="3">
    <source>
        <dbReference type="ARBA" id="ARBA00022475"/>
    </source>
</evidence>
<dbReference type="EMBL" id="FOVP01000015">
    <property type="protein sequence ID" value="SFO07853.1"/>
    <property type="molecule type" value="Genomic_DNA"/>
</dbReference>
<evidence type="ECO:0000256" key="2">
    <source>
        <dbReference type="ARBA" id="ARBA00007430"/>
    </source>
</evidence>
<gene>
    <name evidence="8" type="ORF">SAMN04487859_11525</name>
</gene>
<feature type="transmembrane region" description="Helical" evidence="7">
    <location>
        <begin position="240"/>
        <end position="262"/>
    </location>
</feature>
<evidence type="ECO:0000256" key="1">
    <source>
        <dbReference type="ARBA" id="ARBA00004651"/>
    </source>
</evidence>
<dbReference type="Pfam" id="PF13440">
    <property type="entry name" value="Polysacc_synt_3"/>
    <property type="match status" value="1"/>
</dbReference>
<accession>A0A1I5E913</accession>
<comment type="similarity">
    <text evidence="2">Belongs to the polysaccharide synthase family.</text>
</comment>
<feature type="transmembrane region" description="Helical" evidence="7">
    <location>
        <begin position="328"/>
        <end position="353"/>
    </location>
</feature>
<keyword evidence="4 7" id="KW-0812">Transmembrane</keyword>
<dbReference type="GO" id="GO:0005886">
    <property type="term" value="C:plasma membrane"/>
    <property type="evidence" value="ECO:0007669"/>
    <property type="project" value="UniProtKB-SubCell"/>
</dbReference>
<feature type="transmembrane region" description="Helical" evidence="7">
    <location>
        <begin position="126"/>
        <end position="143"/>
    </location>
</feature>
<evidence type="ECO:0000256" key="4">
    <source>
        <dbReference type="ARBA" id="ARBA00022692"/>
    </source>
</evidence>
<feature type="transmembrane region" description="Helical" evidence="7">
    <location>
        <begin position="418"/>
        <end position="439"/>
    </location>
</feature>
<dbReference type="PANTHER" id="PTHR30250:SF10">
    <property type="entry name" value="LIPOPOLYSACCHARIDE BIOSYNTHESIS PROTEIN WZXC"/>
    <property type="match status" value="1"/>
</dbReference>
<feature type="transmembrane region" description="Helical" evidence="7">
    <location>
        <begin position="207"/>
        <end position="228"/>
    </location>
</feature>
<protein>
    <submittedName>
        <fullName evidence="8">Membrane protein involved in the export of O-antigen and teichoic acid</fullName>
    </submittedName>
</protein>
<sequence length="481" mass="52355">MDSPQNCRNAGANQFGAAIKVNTGFRVRVVTQVFSGDGLLARAMRSSALTVAGFGGSQVLRLASNLVLARLLFPEAFGIMAIVSVIIQGLMQFSDVGVSPAIMQSKRGDDPDFLNTAWTIQMMRGLGLWLAACALAWPVAQIYDAPLLLQLLPVAGLSLLITGFNPTRLDSAKRHLRFGRVTAIDFAVQIAGILAAVGLAWWLQSVWALVISGLVSALVGLVLYWVFLPGLRNRIMWEKPAAQELVTFGKWIFLSTICGFLFNQADKLILGKYLSFSVFGVYNIGFFLASFPMLLGNMLTWRLLIPIYRELPPGESPENFAKLRQMRFAVSLALLALAALFALLGGWLVGVMYDDRYEMAGAVVVMMAIMQIPQIIVMTYDQASLAAGDSRRFFILTLAKAVVMIAALILGLEWGGLMGALISYGVAMLFAYPVVVWLARRMRAWDPLHDALMALVGLGIGVLAIKVNLDAVSELARASGW</sequence>
<keyword evidence="9" id="KW-1185">Reference proteome</keyword>
<keyword evidence="5 7" id="KW-1133">Transmembrane helix</keyword>
<dbReference type="PANTHER" id="PTHR30250">
    <property type="entry name" value="PST FAMILY PREDICTED COLANIC ACID TRANSPORTER"/>
    <property type="match status" value="1"/>
</dbReference>
<dbReference type="AlphaFoldDB" id="A0A1I5E913"/>
<dbReference type="STRING" id="1005928.SAMN04487859_11525"/>
<feature type="transmembrane region" description="Helical" evidence="7">
    <location>
        <begin position="149"/>
        <end position="166"/>
    </location>
</feature>
<feature type="transmembrane region" description="Helical" evidence="7">
    <location>
        <begin position="393"/>
        <end position="412"/>
    </location>
</feature>
<evidence type="ECO:0000256" key="5">
    <source>
        <dbReference type="ARBA" id="ARBA00022989"/>
    </source>
</evidence>
<dbReference type="Proteomes" id="UP000198599">
    <property type="component" value="Unassembled WGS sequence"/>
</dbReference>
<comment type="subcellular location">
    <subcellularLocation>
        <location evidence="1">Cell membrane</location>
        <topology evidence="1">Multi-pass membrane protein</topology>
    </subcellularLocation>
</comment>
<feature type="transmembrane region" description="Helical" evidence="7">
    <location>
        <begin position="359"/>
        <end position="381"/>
    </location>
</feature>
<dbReference type="InterPro" id="IPR050833">
    <property type="entry name" value="Poly_Biosynth_Transport"/>
</dbReference>
<organism evidence="8 9">
    <name type="scientific">Roseovarius lutimaris</name>
    <dbReference type="NCBI Taxonomy" id="1005928"/>
    <lineage>
        <taxon>Bacteria</taxon>
        <taxon>Pseudomonadati</taxon>
        <taxon>Pseudomonadota</taxon>
        <taxon>Alphaproteobacteria</taxon>
        <taxon>Rhodobacterales</taxon>
        <taxon>Roseobacteraceae</taxon>
        <taxon>Roseovarius</taxon>
    </lineage>
</organism>
<proteinExistence type="inferred from homology"/>